<evidence type="ECO:0000313" key="1">
    <source>
        <dbReference type="EMBL" id="KYN85049.1"/>
    </source>
</evidence>
<dbReference type="RefSeq" id="WP_061900292.1">
    <property type="nucleotide sequence ID" value="NZ_LOBP01000152.1"/>
</dbReference>
<dbReference type="EMBL" id="LOBP01000152">
    <property type="protein sequence ID" value="KYN85049.1"/>
    <property type="molecule type" value="Genomic_DNA"/>
</dbReference>
<protein>
    <submittedName>
        <fullName evidence="1">Uncharacterized protein</fullName>
    </submittedName>
</protein>
<accession>A0ABR5VZT0</accession>
<evidence type="ECO:0000313" key="2">
    <source>
        <dbReference type="Proteomes" id="UP000075609"/>
    </source>
</evidence>
<organism evidence="1 2">
    <name type="scientific">Vibrio cidicii</name>
    <dbReference type="NCBI Taxonomy" id="1763883"/>
    <lineage>
        <taxon>Bacteria</taxon>
        <taxon>Pseudomonadati</taxon>
        <taxon>Pseudomonadota</taxon>
        <taxon>Gammaproteobacteria</taxon>
        <taxon>Vibrionales</taxon>
        <taxon>Vibrionaceae</taxon>
        <taxon>Vibrio</taxon>
    </lineage>
</organism>
<proteinExistence type="predicted"/>
<dbReference type="Proteomes" id="UP000075609">
    <property type="component" value="Unassembled WGS sequence"/>
</dbReference>
<gene>
    <name evidence="1" type="ORF">ATY35_16915</name>
</gene>
<comment type="caution">
    <text evidence="1">The sequence shown here is derived from an EMBL/GenBank/DDBJ whole genome shotgun (WGS) entry which is preliminary data.</text>
</comment>
<name>A0ABR5VZT0_9VIBR</name>
<reference evidence="1 2" key="1">
    <citation type="submission" date="2015-12" db="EMBL/GenBank/DDBJ databases">
        <authorList>
            <person name="Tarr C.L."/>
            <person name="Gladney L.M."/>
        </authorList>
    </citation>
    <scope>NUCLEOTIDE SEQUENCE [LARGE SCALE GENOMIC DNA]</scope>
    <source>
        <strain evidence="1 2">1048-83</strain>
    </source>
</reference>
<keyword evidence="2" id="KW-1185">Reference proteome</keyword>
<sequence length="284" mass="31989">MSNSLMRPVMIKEKYEKYFPNPDFTVLGVNKLKIRKFSHKALLILTPVLLLSACSRHALNCNDEDKKVNTIYEIAINQSKPGEHVNFLETRQAFVDVLGKEQATQNEGKWQPFFATDPNLELDRVVAGMTVWSSMEGFGEAAQRLLPKKEAIDYFSTFDPLAYALLETKDGKAFDIESIKGKGSTIEFAIRKGKTDDAFGDVRDAFFKSLEQYEGYQFAREFKVYKLDEKGIPSLAENTQAVIISWKSAEQFQAAAQPIFASKEAADFFSVIDVESYLATSPAE</sequence>